<proteinExistence type="predicted"/>
<accession>A0ABQ1TTI4</accession>
<dbReference type="RefSeq" id="WP_188812269.1">
    <property type="nucleotide sequence ID" value="NZ_BMHT01000002.1"/>
</dbReference>
<evidence type="ECO:0000313" key="2">
    <source>
        <dbReference type="Proteomes" id="UP000632273"/>
    </source>
</evidence>
<dbReference type="EMBL" id="BMHT01000002">
    <property type="protein sequence ID" value="GGF03359.1"/>
    <property type="molecule type" value="Genomic_DNA"/>
</dbReference>
<organism evidence="1 2">
    <name type="scientific">Hymenobacter cavernae</name>
    <dbReference type="NCBI Taxonomy" id="2044852"/>
    <lineage>
        <taxon>Bacteria</taxon>
        <taxon>Pseudomonadati</taxon>
        <taxon>Bacteroidota</taxon>
        <taxon>Cytophagia</taxon>
        <taxon>Cytophagales</taxon>
        <taxon>Hymenobacteraceae</taxon>
        <taxon>Hymenobacter</taxon>
    </lineage>
</organism>
<protein>
    <submittedName>
        <fullName evidence="1">Uncharacterized protein</fullName>
    </submittedName>
</protein>
<sequence>MKAYSSAPDFQGPAVAPPPKPLAKLFYNVKGLISIIRGDVIHNTIGAFHVLRLWHVQKIKAGLFTKEHPWATGINPGTQEPVWFQNVVFRTPALPDRQYETDEIILQKVGNFLTDMVKKSAQLPEIPHGPERRMPHVVNYLHGSVHYNGMWLIFNHFEEAKQYFSDVRFRKEFKRLVRREKREVTLVFRERKYDPVEYAYFSGFIMANFPWFANVNGPGKKVMWGNPAPYPAMNIINGSWVRDVDTLRKGSQNFLKAPVNADEYFTQSYGASIQDSYFAERLVAFVENEWVRRRGFNAGLFFINRKKIDQRIYEKYAADKSVLAAKQTVVPSPFDKEKHL</sequence>
<reference evidence="2" key="1">
    <citation type="journal article" date="2019" name="Int. J. Syst. Evol. Microbiol.">
        <title>The Global Catalogue of Microorganisms (GCM) 10K type strain sequencing project: providing services to taxonomists for standard genome sequencing and annotation.</title>
        <authorList>
            <consortium name="The Broad Institute Genomics Platform"/>
            <consortium name="The Broad Institute Genome Sequencing Center for Infectious Disease"/>
            <person name="Wu L."/>
            <person name="Ma J."/>
        </authorList>
    </citation>
    <scope>NUCLEOTIDE SEQUENCE [LARGE SCALE GENOMIC DNA]</scope>
    <source>
        <strain evidence="2">CGMCC 1.15197</strain>
    </source>
</reference>
<name>A0ABQ1TTI4_9BACT</name>
<evidence type="ECO:0000313" key="1">
    <source>
        <dbReference type="EMBL" id="GGF03359.1"/>
    </source>
</evidence>
<keyword evidence="2" id="KW-1185">Reference proteome</keyword>
<dbReference type="Proteomes" id="UP000632273">
    <property type="component" value="Unassembled WGS sequence"/>
</dbReference>
<comment type="caution">
    <text evidence="1">The sequence shown here is derived from an EMBL/GenBank/DDBJ whole genome shotgun (WGS) entry which is preliminary data.</text>
</comment>
<gene>
    <name evidence="1" type="ORF">GCM10011383_12920</name>
</gene>